<organism evidence="2 3">
    <name type="scientific">Ascochyta lentis</name>
    <dbReference type="NCBI Taxonomy" id="205686"/>
    <lineage>
        <taxon>Eukaryota</taxon>
        <taxon>Fungi</taxon>
        <taxon>Dikarya</taxon>
        <taxon>Ascomycota</taxon>
        <taxon>Pezizomycotina</taxon>
        <taxon>Dothideomycetes</taxon>
        <taxon>Pleosporomycetidae</taxon>
        <taxon>Pleosporales</taxon>
        <taxon>Pleosporineae</taxon>
        <taxon>Didymellaceae</taxon>
        <taxon>Ascochyta</taxon>
    </lineage>
</organism>
<reference evidence="2" key="1">
    <citation type="submission" date="2018-12" db="EMBL/GenBank/DDBJ databases">
        <authorList>
            <person name="Syme R.A."/>
            <person name="Farfan-Caceres L."/>
            <person name="Lichtenzveig J."/>
        </authorList>
    </citation>
    <scope>NUCLEOTIDE SEQUENCE</scope>
    <source>
        <strain evidence="2">Al4</strain>
    </source>
</reference>
<dbReference type="EMBL" id="RZGK01000003">
    <property type="protein sequence ID" value="KAF9699983.1"/>
    <property type="molecule type" value="Genomic_DNA"/>
</dbReference>
<comment type="caution">
    <text evidence="2">The sequence shown here is derived from an EMBL/GenBank/DDBJ whole genome shotgun (WGS) entry which is preliminary data.</text>
</comment>
<proteinExistence type="predicted"/>
<dbReference type="OrthoDB" id="4158258at2759"/>
<gene>
    <name evidence="2" type="ORF">EKO04_001779</name>
</gene>
<dbReference type="AlphaFoldDB" id="A0A8H7MLH1"/>
<name>A0A8H7MLH1_9PLEO</name>
<protein>
    <submittedName>
        <fullName evidence="2">Uncharacterized protein</fullName>
    </submittedName>
</protein>
<keyword evidence="3" id="KW-1185">Reference proteome</keyword>
<reference evidence="2" key="2">
    <citation type="submission" date="2020-09" db="EMBL/GenBank/DDBJ databases">
        <title>Reference genome assembly for Australian Ascochyta lentis isolate Al4.</title>
        <authorList>
            <person name="Lee R.C."/>
            <person name="Farfan-Caceres L.M."/>
            <person name="Debler J.W."/>
            <person name="Williams A.H."/>
            <person name="Henares B.M."/>
        </authorList>
    </citation>
    <scope>NUCLEOTIDE SEQUENCE</scope>
    <source>
        <strain evidence="2">Al4</strain>
    </source>
</reference>
<dbReference type="Proteomes" id="UP000651452">
    <property type="component" value="Unassembled WGS sequence"/>
</dbReference>
<feature type="region of interest" description="Disordered" evidence="1">
    <location>
        <begin position="141"/>
        <end position="169"/>
    </location>
</feature>
<accession>A0A8H7MLH1</accession>
<evidence type="ECO:0000313" key="2">
    <source>
        <dbReference type="EMBL" id="KAF9699983.1"/>
    </source>
</evidence>
<evidence type="ECO:0000256" key="1">
    <source>
        <dbReference type="SAM" id="MobiDB-lite"/>
    </source>
</evidence>
<sequence>MGNFFYNGLTSFTLCAAYCQQDERCEAFRYSYWSDADAQYCEFFDTSLYIHVAGRHTDINCRWSSSYHYSNSNSNFDYNTDAGGTNPNGHSQLYSNSIGYSFGHQHSFGDDNNPIPSDVYNYSDSVLHSLSYHHSYSAAPDPSSCNGDPFCDQNNDDDRREISENGDSDQNCDDNATILSRGGGRKLILMFTSCHCWDPPPPYTADAAAQDLLAMRQGDPDEKIDVPFVYSQDQKSALDYLRIRNVGKVTRRVIARPMTRRLYNERYAHDQNGNFVGTGVKAPDAGLVFIPGKGTEQDLLDQVSKFAHARQHDPHAFADSHGMMSIGGGYVGS</sequence>
<evidence type="ECO:0000313" key="3">
    <source>
        <dbReference type="Proteomes" id="UP000651452"/>
    </source>
</evidence>